<dbReference type="GO" id="GO:0016020">
    <property type="term" value="C:membrane"/>
    <property type="evidence" value="ECO:0007669"/>
    <property type="project" value="UniProtKB-SubCell"/>
</dbReference>
<comment type="subcellular location">
    <subcellularLocation>
        <location evidence="1">Membrane</location>
        <topology evidence="1">Single-pass membrane protein</topology>
    </subcellularLocation>
</comment>
<dbReference type="EMBL" id="SPNV01000132">
    <property type="protein sequence ID" value="KAF5860372.1"/>
    <property type="molecule type" value="Genomic_DNA"/>
</dbReference>
<keyword evidence="8" id="KW-1185">Reference proteome</keyword>
<keyword evidence="2 6" id="KW-0812">Transmembrane</keyword>
<dbReference type="AlphaFoldDB" id="A0A8H6E5M1"/>
<proteinExistence type="predicted"/>
<dbReference type="Proteomes" id="UP000541154">
    <property type="component" value="Unassembled WGS sequence"/>
</dbReference>
<evidence type="ECO:0000256" key="4">
    <source>
        <dbReference type="ARBA" id="ARBA00023136"/>
    </source>
</evidence>
<keyword evidence="3 6" id="KW-1133">Transmembrane helix</keyword>
<evidence type="ECO:0000256" key="3">
    <source>
        <dbReference type="ARBA" id="ARBA00022989"/>
    </source>
</evidence>
<dbReference type="InterPro" id="IPR051694">
    <property type="entry name" value="Immunoregulatory_rcpt-like"/>
</dbReference>
<evidence type="ECO:0000256" key="1">
    <source>
        <dbReference type="ARBA" id="ARBA00004167"/>
    </source>
</evidence>
<dbReference type="PANTHER" id="PTHR15549:SF27">
    <property type="entry name" value="CHITIN-BINDING TYPE-1 DOMAIN-CONTAINING PROTEIN"/>
    <property type="match status" value="1"/>
</dbReference>
<feature type="region of interest" description="Disordered" evidence="5">
    <location>
        <begin position="126"/>
        <end position="149"/>
    </location>
</feature>
<evidence type="ECO:0008006" key="9">
    <source>
        <dbReference type="Google" id="ProtNLM"/>
    </source>
</evidence>
<evidence type="ECO:0000313" key="7">
    <source>
        <dbReference type="EMBL" id="KAF5860372.1"/>
    </source>
</evidence>
<dbReference type="GO" id="GO:0071944">
    <property type="term" value="C:cell periphery"/>
    <property type="evidence" value="ECO:0007669"/>
    <property type="project" value="UniProtKB-ARBA"/>
</dbReference>
<protein>
    <recommendedName>
        <fullName evidence="9">Mid2 domain-containing protein</fullName>
    </recommendedName>
</protein>
<dbReference type="PANTHER" id="PTHR15549">
    <property type="entry name" value="PAIRED IMMUNOGLOBULIN-LIKE TYPE 2 RECEPTOR"/>
    <property type="match status" value="1"/>
</dbReference>
<evidence type="ECO:0000256" key="2">
    <source>
        <dbReference type="ARBA" id="ARBA00022692"/>
    </source>
</evidence>
<feature type="transmembrane region" description="Helical" evidence="6">
    <location>
        <begin position="66"/>
        <end position="93"/>
    </location>
</feature>
<comment type="caution">
    <text evidence="7">The sequence shown here is derived from an EMBL/GenBank/DDBJ whole genome shotgun (WGS) entry which is preliminary data.</text>
</comment>
<evidence type="ECO:0000256" key="6">
    <source>
        <dbReference type="SAM" id="Phobius"/>
    </source>
</evidence>
<gene>
    <name evidence="7" type="ORF">ETB97_001661</name>
</gene>
<organism evidence="7 8">
    <name type="scientific">Petromyces alliaceus</name>
    <name type="common">Aspergillus alliaceus</name>
    <dbReference type="NCBI Taxonomy" id="209559"/>
    <lineage>
        <taxon>Eukaryota</taxon>
        <taxon>Fungi</taxon>
        <taxon>Dikarya</taxon>
        <taxon>Ascomycota</taxon>
        <taxon>Pezizomycotina</taxon>
        <taxon>Eurotiomycetes</taxon>
        <taxon>Eurotiomycetidae</taxon>
        <taxon>Eurotiales</taxon>
        <taxon>Aspergillaceae</taxon>
        <taxon>Aspergillus</taxon>
        <taxon>Aspergillus subgen. Circumdati</taxon>
    </lineage>
</organism>
<sequence length="149" mass="15750">MSSVVTKGEIAFKTVNTDPDGVLGCVSPDYELKDWQSTLTVMKSGTEPTTPRPLSSPSKSSTNTGAIVGGVISGVVGGVAGVAILAALVWSFACYKARRRRKADPAIPPPLATYGVQDTQIIQQKPKSRAPIQEFDTGLDFPSVHHPVE</sequence>
<evidence type="ECO:0000256" key="5">
    <source>
        <dbReference type="SAM" id="MobiDB-lite"/>
    </source>
</evidence>
<name>A0A8H6E5M1_PETAA</name>
<feature type="region of interest" description="Disordered" evidence="5">
    <location>
        <begin position="43"/>
        <end position="63"/>
    </location>
</feature>
<reference evidence="7 8" key="1">
    <citation type="submission" date="2019-04" db="EMBL/GenBank/DDBJ databases">
        <title>Aspergillus burnettii sp. nov., novel species from soil in southeast Queensland.</title>
        <authorList>
            <person name="Gilchrist C.L.M."/>
            <person name="Pitt J.I."/>
            <person name="Lange L."/>
            <person name="Lacey H.J."/>
            <person name="Vuong D."/>
            <person name="Midgley D.J."/>
            <person name="Greenfield P."/>
            <person name="Bradbury M."/>
            <person name="Lacey E."/>
            <person name="Busk P.K."/>
            <person name="Pilgaard B."/>
            <person name="Chooi Y.H."/>
            <person name="Piggott A.M."/>
        </authorList>
    </citation>
    <scope>NUCLEOTIDE SEQUENCE [LARGE SCALE GENOMIC DNA]</scope>
    <source>
        <strain evidence="7 8">FRR 5400</strain>
    </source>
</reference>
<accession>A0A8H6E5M1</accession>
<evidence type="ECO:0000313" key="8">
    <source>
        <dbReference type="Proteomes" id="UP000541154"/>
    </source>
</evidence>
<keyword evidence="4 6" id="KW-0472">Membrane</keyword>